<evidence type="ECO:0000313" key="3">
    <source>
        <dbReference type="Proteomes" id="UP000461443"/>
    </source>
</evidence>
<accession>A0A845SN45</accession>
<dbReference type="Proteomes" id="UP000461443">
    <property type="component" value="Unassembled WGS sequence"/>
</dbReference>
<gene>
    <name evidence="2" type="ORF">GRH90_18920</name>
</gene>
<organism evidence="2 3">
    <name type="scientific">Acerihabitans arboris</name>
    <dbReference type="NCBI Taxonomy" id="2691583"/>
    <lineage>
        <taxon>Bacteria</taxon>
        <taxon>Pseudomonadati</taxon>
        <taxon>Pseudomonadota</taxon>
        <taxon>Gammaproteobacteria</taxon>
        <taxon>Enterobacterales</taxon>
        <taxon>Pectobacteriaceae</taxon>
        <taxon>Acerihabitans</taxon>
    </lineage>
</organism>
<name>A0A845SN45_9GAMM</name>
<proteinExistence type="predicted"/>
<keyword evidence="3" id="KW-1185">Reference proteome</keyword>
<reference evidence="2 3" key="1">
    <citation type="submission" date="2019-12" db="EMBL/GenBank/DDBJ databases">
        <authorList>
            <person name="Lee S.D."/>
        </authorList>
    </citation>
    <scope>NUCLEOTIDE SEQUENCE [LARGE SCALE GENOMIC DNA]</scope>
    <source>
        <strain evidence="2 3">SAP-6</strain>
    </source>
</reference>
<sequence length="207" mass="22701">MSLTTSEILRNSQRTLWLTIDGIKSAINVNTETAILAGHDVKNIEGALSNVAEMIYKISRDLDNLSQENAKLNKEYNRLKNYEASFDSVIFAITGTEAGQEVIDDVDVEILTKNAIDAVRQLESERLQAVRALNAPTPICEELPARPFDSAQACAIKAAAVYDAANDIKLVLLCAARLKGLQVEAAPLLGFLFSRADYYRRQAEGAL</sequence>
<keyword evidence="1" id="KW-0175">Coiled coil</keyword>
<protein>
    <submittedName>
        <fullName evidence="2">Uncharacterized protein</fullName>
    </submittedName>
</protein>
<dbReference type="EMBL" id="WUBS01000014">
    <property type="protein sequence ID" value="NDL64812.1"/>
    <property type="molecule type" value="Genomic_DNA"/>
</dbReference>
<evidence type="ECO:0000313" key="2">
    <source>
        <dbReference type="EMBL" id="NDL64812.1"/>
    </source>
</evidence>
<reference evidence="2 3" key="2">
    <citation type="submission" date="2020-02" db="EMBL/GenBank/DDBJ databases">
        <title>The new genus of Enterobacteriales.</title>
        <authorList>
            <person name="Kim I.S."/>
        </authorList>
    </citation>
    <scope>NUCLEOTIDE SEQUENCE [LARGE SCALE GENOMIC DNA]</scope>
    <source>
        <strain evidence="2 3">SAP-6</strain>
    </source>
</reference>
<evidence type="ECO:0000256" key="1">
    <source>
        <dbReference type="SAM" id="Coils"/>
    </source>
</evidence>
<feature type="coiled-coil region" evidence="1">
    <location>
        <begin position="55"/>
        <end position="85"/>
    </location>
</feature>
<comment type="caution">
    <text evidence="2">The sequence shown here is derived from an EMBL/GenBank/DDBJ whole genome shotgun (WGS) entry which is preliminary data.</text>
</comment>
<dbReference type="AlphaFoldDB" id="A0A845SN45"/>
<dbReference type="RefSeq" id="WP_162367518.1">
    <property type="nucleotide sequence ID" value="NZ_WUBS01000014.1"/>
</dbReference>